<evidence type="ECO:0000313" key="1">
    <source>
        <dbReference type="EMBL" id="SAM05711.1"/>
    </source>
</evidence>
<dbReference type="InParanoid" id="A0A163K6I0"/>
<dbReference type="Proteomes" id="UP000078561">
    <property type="component" value="Unassembled WGS sequence"/>
</dbReference>
<dbReference type="OrthoDB" id="415411at2759"/>
<keyword evidence="2" id="KW-1185">Reference proteome</keyword>
<dbReference type="EMBL" id="LT554468">
    <property type="protein sequence ID" value="SAM05711.1"/>
    <property type="molecule type" value="Genomic_DNA"/>
</dbReference>
<accession>A0A163K6I0</accession>
<organism evidence="1">
    <name type="scientific">Absidia glauca</name>
    <name type="common">Pin mould</name>
    <dbReference type="NCBI Taxonomy" id="4829"/>
    <lineage>
        <taxon>Eukaryota</taxon>
        <taxon>Fungi</taxon>
        <taxon>Fungi incertae sedis</taxon>
        <taxon>Mucoromycota</taxon>
        <taxon>Mucoromycotina</taxon>
        <taxon>Mucoromycetes</taxon>
        <taxon>Mucorales</taxon>
        <taxon>Cunninghamellaceae</taxon>
        <taxon>Absidia</taxon>
    </lineage>
</organism>
<dbReference type="GO" id="GO:0009141">
    <property type="term" value="P:nucleoside triphosphate metabolic process"/>
    <property type="evidence" value="ECO:0007669"/>
    <property type="project" value="TreeGrafter"/>
</dbReference>
<dbReference type="InterPro" id="IPR002591">
    <property type="entry name" value="Phosphodiest/P_Trfase"/>
</dbReference>
<evidence type="ECO:0000313" key="2">
    <source>
        <dbReference type="Proteomes" id="UP000078561"/>
    </source>
</evidence>
<dbReference type="STRING" id="4829.A0A163K6I0"/>
<dbReference type="PANTHER" id="PTHR10151:SF120">
    <property type="entry name" value="BIS(5'-ADENOSYL)-TRIPHOSPHATASE"/>
    <property type="match status" value="1"/>
</dbReference>
<dbReference type="PANTHER" id="PTHR10151">
    <property type="entry name" value="ECTONUCLEOTIDE PYROPHOSPHATASE/PHOSPHODIESTERASE"/>
    <property type="match status" value="1"/>
</dbReference>
<dbReference type="OMA" id="IAHNYKN"/>
<protein>
    <submittedName>
        <fullName evidence="1">Uncharacterized protein</fullName>
    </submittedName>
</protein>
<dbReference type="Gene3D" id="3.40.720.10">
    <property type="entry name" value="Alkaline Phosphatase, subunit A"/>
    <property type="match status" value="1"/>
</dbReference>
<name>A0A163K6I0_ABSGL</name>
<dbReference type="GO" id="GO:0047429">
    <property type="term" value="F:nucleoside triphosphate diphosphatase activity"/>
    <property type="evidence" value="ECO:0007669"/>
    <property type="project" value="TreeGrafter"/>
</dbReference>
<dbReference type="Gene3D" id="3.30.1360.180">
    <property type="match status" value="1"/>
</dbReference>
<dbReference type="FunCoup" id="A0A163K6I0">
    <property type="interactions" value="226"/>
</dbReference>
<reference evidence="1" key="1">
    <citation type="submission" date="2016-04" db="EMBL/GenBank/DDBJ databases">
        <authorList>
            <person name="Evans L.H."/>
            <person name="Alamgir A."/>
            <person name="Owens N."/>
            <person name="Weber N.D."/>
            <person name="Virtaneva K."/>
            <person name="Barbian K."/>
            <person name="Babar A."/>
            <person name="Rosenke K."/>
        </authorList>
    </citation>
    <scope>NUCLEOTIDE SEQUENCE [LARGE SCALE GENOMIC DNA]</scope>
    <source>
        <strain evidence="1">CBS 101.48</strain>
    </source>
</reference>
<gene>
    <name evidence="1" type="primary">ABSGL_11586.1 scaffold 12295</name>
</gene>
<dbReference type="CDD" id="cd16018">
    <property type="entry name" value="Enpp"/>
    <property type="match status" value="1"/>
</dbReference>
<proteinExistence type="predicted"/>
<dbReference type="Pfam" id="PF01663">
    <property type="entry name" value="Phosphodiest"/>
    <property type="match status" value="1"/>
</dbReference>
<sequence>MGRIIPTMKTNKHVCSATMKTATILTPRTFMMNRLSDLRPTTPVLPCFGHGHHERPAEKLYYNGTDYFASTVILVSLDGFKPDYLKLGVTPHMDQLASEGIQADHMYSSFPSLTFPNHWTLVTGLYPETHGIVANDFYDPLLAKTFHHSVDDAAWYNAAEPIWTTCNEYNRLSAAIMWPGADAVPPTYLYPFNKSKSPDELTDLTFQLLDMTFQDRPHFISVHYPHADMAGHRLGPNDSGIKSAVQSLDQAIGQLMDGLKERNIHDHVHVVVVSDHGMAKTDKYIYYDDILSPSSLSYVQHREGWPLLDLRPHKDAPANATQQIYDELVSYSNQHPEKAHYQVYLKQDVPDQYHYNNNDRIAPIVTIPDVGYAFLNHNKSDTTSGLSHQPVGMHGYDPTHHDMLAIFMAKGPKIDRWFTPEFVNTISDTTPIPKKRQVAPFPNTEVYEFLTELININGNPNNGTLKGKLLLKE</sequence>
<dbReference type="AlphaFoldDB" id="A0A163K6I0"/>
<dbReference type="SUPFAM" id="SSF53649">
    <property type="entry name" value="Alkaline phosphatase-like"/>
    <property type="match status" value="1"/>
</dbReference>
<dbReference type="InterPro" id="IPR017850">
    <property type="entry name" value="Alkaline_phosphatase_core_sf"/>
</dbReference>
<dbReference type="GO" id="GO:0017111">
    <property type="term" value="F:ribonucleoside triphosphate phosphatase activity"/>
    <property type="evidence" value="ECO:0007669"/>
    <property type="project" value="TreeGrafter"/>
</dbReference>